<dbReference type="GeneID" id="8298195"/>
<dbReference type="OrthoDB" id="10256089at2759"/>
<feature type="compositionally biased region" description="Polar residues" evidence="1">
    <location>
        <begin position="561"/>
        <end position="570"/>
    </location>
</feature>
<proteinExistence type="predicted"/>
<dbReference type="Proteomes" id="UP000002037">
    <property type="component" value="Unassembled WGS sequence"/>
</dbReference>
<dbReference type="AlphaFoldDB" id="C5M2Z6"/>
<organism evidence="2 3">
    <name type="scientific">Candida tropicalis (strain ATCC MYA-3404 / T1)</name>
    <name type="common">Yeast</name>
    <dbReference type="NCBI Taxonomy" id="294747"/>
    <lineage>
        <taxon>Eukaryota</taxon>
        <taxon>Fungi</taxon>
        <taxon>Dikarya</taxon>
        <taxon>Ascomycota</taxon>
        <taxon>Saccharomycotina</taxon>
        <taxon>Pichiomycetes</taxon>
        <taxon>Debaryomycetaceae</taxon>
        <taxon>Candida/Lodderomyces clade</taxon>
        <taxon>Candida</taxon>
    </lineage>
</organism>
<accession>C5M2Z6</accession>
<dbReference type="VEuPathDB" id="FungiDB:CTRG_00435"/>
<feature type="compositionally biased region" description="Low complexity" evidence="1">
    <location>
        <begin position="15"/>
        <end position="55"/>
    </location>
</feature>
<protein>
    <submittedName>
        <fullName evidence="2">Uncharacterized protein</fullName>
    </submittedName>
</protein>
<evidence type="ECO:0000313" key="3">
    <source>
        <dbReference type="Proteomes" id="UP000002037"/>
    </source>
</evidence>
<evidence type="ECO:0000256" key="1">
    <source>
        <dbReference type="SAM" id="MobiDB-lite"/>
    </source>
</evidence>
<gene>
    <name evidence="2" type="ORF">CTRG_00435</name>
</gene>
<feature type="compositionally biased region" description="Low complexity" evidence="1">
    <location>
        <begin position="442"/>
        <end position="473"/>
    </location>
</feature>
<feature type="compositionally biased region" description="Polar residues" evidence="1">
    <location>
        <begin position="513"/>
        <end position="526"/>
    </location>
</feature>
<dbReference type="HOGENOM" id="CLU_019889_0_0_1"/>
<dbReference type="RefSeq" id="XP_002545654.1">
    <property type="nucleotide sequence ID" value="XM_002545608.1"/>
</dbReference>
<dbReference type="eggNOG" id="ENOG502QQBH">
    <property type="taxonomic scope" value="Eukaryota"/>
</dbReference>
<feature type="region of interest" description="Disordered" evidence="1">
    <location>
        <begin position="433"/>
        <end position="570"/>
    </location>
</feature>
<sequence length="762" mass="87966">MDLNIIENNHKKSHSSSSLSDDKMNSSASTTSSSIITSSSSTTNTNNSDLNNNRINSHNYYQYQQHHNFLKSYPPPALTSLPLDIPLQIKEVAPGDTSFSSTDTSSIEDINARNNHFAMIFNNSQLKRKQSEHHTLSQPPPILLSPVRENEELRYKKIDSPMSDEFFFQDNFTSDFKFQYQQSIIEFLNYIIGKYKEMENSIRNYQHWWNVYTFKRQTLDNLIEICNGFKLMIVSILKQLSINSGIIKGNSSNNINPKTRFHNDDDLINYNVFQFVYNCSIENINIGHLINTSLFSNAFKFNLLSYYYKLNYLLINVKDQKNWLVIPMEIWYKLPSFIKIINDNLMKINKPMTKDLEITLVKLNSITTKFPIVDNLKKTDPINSWSDFEKINSLITSKFPDYVSLNSTQQFSDFIPRPLSTANDIKIIHMKKVVNPPRKVESSPSTNNNNNNNSNTNTTANKSNNNNSSNPTTLGRASSLKRSLSKIVKRSLSTNDAKERCENPNESPIVKLETNTPKQNPPQRHQSLQEHLRRSKSVKTPKREDLVLTNKQHPPLPNAVPQVTQSQQPSIRPTIERYRSINGKASTIKKVDNSAIQYQLDCLVQFRKRLFQIGPQLLEFLHLQLNYCKSWEALIEQRELINNNGNDPYIKSIYQSFHEKLLNQIEFTKSTIILHIADRLIIPIDECLKLCDQGKGDPINVNKFMELIVAQYNKLYCQWLEGIIGPRSIKEYQDLCSKIGKTNGEDIIQYYDQLTKLKSLVM</sequence>
<feature type="region of interest" description="Disordered" evidence="1">
    <location>
        <begin position="1"/>
        <end position="55"/>
    </location>
</feature>
<dbReference type="KEGG" id="ctp:CTRG_00435"/>
<dbReference type="EMBL" id="GG692395">
    <property type="protein sequence ID" value="EER35696.1"/>
    <property type="molecule type" value="Genomic_DNA"/>
</dbReference>
<name>C5M2Z6_CANTT</name>
<evidence type="ECO:0000313" key="2">
    <source>
        <dbReference type="EMBL" id="EER35696.1"/>
    </source>
</evidence>
<reference evidence="2 3" key="1">
    <citation type="journal article" date="2009" name="Nature">
        <title>Evolution of pathogenicity and sexual reproduction in eight Candida genomes.</title>
        <authorList>
            <person name="Butler G."/>
            <person name="Rasmussen M.D."/>
            <person name="Lin M.F."/>
            <person name="Santos M.A."/>
            <person name="Sakthikumar S."/>
            <person name="Munro C.A."/>
            <person name="Rheinbay E."/>
            <person name="Grabherr M."/>
            <person name="Forche A."/>
            <person name="Reedy J.L."/>
            <person name="Agrafioti I."/>
            <person name="Arnaud M.B."/>
            <person name="Bates S."/>
            <person name="Brown A.J."/>
            <person name="Brunke S."/>
            <person name="Costanzo M.C."/>
            <person name="Fitzpatrick D.A."/>
            <person name="de Groot P.W."/>
            <person name="Harris D."/>
            <person name="Hoyer L.L."/>
            <person name="Hube B."/>
            <person name="Klis F.M."/>
            <person name="Kodira C."/>
            <person name="Lennard N."/>
            <person name="Logue M.E."/>
            <person name="Martin R."/>
            <person name="Neiman A.M."/>
            <person name="Nikolaou E."/>
            <person name="Quail M.A."/>
            <person name="Quinn J."/>
            <person name="Santos M.C."/>
            <person name="Schmitzberger F.F."/>
            <person name="Sherlock G."/>
            <person name="Shah P."/>
            <person name="Silverstein K.A."/>
            <person name="Skrzypek M.S."/>
            <person name="Soll D."/>
            <person name="Staggs R."/>
            <person name="Stansfield I."/>
            <person name="Stumpf M.P."/>
            <person name="Sudbery P.E."/>
            <person name="Srikantha T."/>
            <person name="Zeng Q."/>
            <person name="Berman J."/>
            <person name="Berriman M."/>
            <person name="Heitman J."/>
            <person name="Gow N.A."/>
            <person name="Lorenz M.C."/>
            <person name="Birren B.W."/>
            <person name="Kellis M."/>
            <person name="Cuomo C.A."/>
        </authorList>
    </citation>
    <scope>NUCLEOTIDE SEQUENCE [LARGE SCALE GENOMIC DNA]</scope>
    <source>
        <strain evidence="3">ATCC MYA-3404 / T1</strain>
    </source>
</reference>
<dbReference type="STRING" id="294747.C5M2Z6"/>
<keyword evidence="3" id="KW-1185">Reference proteome</keyword>